<organism evidence="2 3">
    <name type="scientific">Pedobacter gandavensis</name>
    <dbReference type="NCBI Taxonomy" id="2679963"/>
    <lineage>
        <taxon>Bacteria</taxon>
        <taxon>Pseudomonadati</taxon>
        <taxon>Bacteroidota</taxon>
        <taxon>Sphingobacteriia</taxon>
        <taxon>Sphingobacteriales</taxon>
        <taxon>Sphingobacteriaceae</taxon>
        <taxon>Pedobacter</taxon>
    </lineage>
</organism>
<name>A0ABR6F2G7_9SPHI</name>
<dbReference type="Pfam" id="PF24838">
    <property type="entry name" value="8xMP"/>
    <property type="match status" value="1"/>
</dbReference>
<evidence type="ECO:0000256" key="1">
    <source>
        <dbReference type="SAM" id="Phobius"/>
    </source>
</evidence>
<dbReference type="EMBL" id="WNXC01000011">
    <property type="protein sequence ID" value="MBB2151701.1"/>
    <property type="molecule type" value="Genomic_DNA"/>
</dbReference>
<accession>A0ABR6F2G7</accession>
<gene>
    <name evidence="2" type="ORF">GM920_22585</name>
</gene>
<keyword evidence="1" id="KW-1133">Transmembrane helix</keyword>
<feature type="transmembrane region" description="Helical" evidence="1">
    <location>
        <begin position="194"/>
        <end position="215"/>
    </location>
</feature>
<evidence type="ECO:0008006" key="4">
    <source>
        <dbReference type="Google" id="ProtNLM"/>
    </source>
</evidence>
<dbReference type="InterPro" id="IPR056918">
    <property type="entry name" value="8xMP"/>
</dbReference>
<sequence>MRKYLNWLILKKTKYTPLKTHEYYQKFGIEKNPITNEYKIKNKKILEKAYTKAWENRNFEIDKFWTRAAYFWGFIVLIFGGYITLLTNEHSNRALDIHLDLYLISLGMLFSVAWYLVILGSKSWQRNWEAHIDFLEDFISGPIYKTIFYSGDRFYSVSKLNEVMAIAVILVWGGLYGQFIRANYCFAINKKIDLMATSTIIITIIFMLVLCRGYSSGDYSSEKNKFIDRWE</sequence>
<evidence type="ECO:0000313" key="3">
    <source>
        <dbReference type="Proteomes" id="UP000636110"/>
    </source>
</evidence>
<protein>
    <recommendedName>
        <fullName evidence="4">DUF2157 domain-containing protein</fullName>
    </recommendedName>
</protein>
<reference evidence="2 3" key="1">
    <citation type="submission" date="2019-11" db="EMBL/GenBank/DDBJ databases">
        <title>Description of Pedobacter sp. LMG 31462T.</title>
        <authorList>
            <person name="Carlier A."/>
            <person name="Qi S."/>
            <person name="Vandamme P."/>
        </authorList>
    </citation>
    <scope>NUCLEOTIDE SEQUENCE [LARGE SCALE GENOMIC DNA]</scope>
    <source>
        <strain evidence="2 3">LMG 31462</strain>
    </source>
</reference>
<keyword evidence="1" id="KW-0472">Membrane</keyword>
<comment type="caution">
    <text evidence="2">The sequence shown here is derived from an EMBL/GenBank/DDBJ whole genome shotgun (WGS) entry which is preliminary data.</text>
</comment>
<proteinExistence type="predicted"/>
<dbReference type="Proteomes" id="UP000636110">
    <property type="component" value="Unassembled WGS sequence"/>
</dbReference>
<feature type="transmembrane region" description="Helical" evidence="1">
    <location>
        <begin position="69"/>
        <end position="87"/>
    </location>
</feature>
<keyword evidence="1" id="KW-0812">Transmembrane</keyword>
<keyword evidence="3" id="KW-1185">Reference proteome</keyword>
<dbReference type="RefSeq" id="WP_182961670.1">
    <property type="nucleotide sequence ID" value="NZ_WNXC01000011.1"/>
</dbReference>
<feature type="transmembrane region" description="Helical" evidence="1">
    <location>
        <begin position="99"/>
        <end position="118"/>
    </location>
</feature>
<feature type="transmembrane region" description="Helical" evidence="1">
    <location>
        <begin position="163"/>
        <end position="182"/>
    </location>
</feature>
<evidence type="ECO:0000313" key="2">
    <source>
        <dbReference type="EMBL" id="MBB2151701.1"/>
    </source>
</evidence>